<dbReference type="GO" id="GO:0005829">
    <property type="term" value="C:cytosol"/>
    <property type="evidence" value="ECO:0007669"/>
    <property type="project" value="TreeGrafter"/>
</dbReference>
<feature type="domain" description="Luciferase-like" evidence="3">
    <location>
        <begin position="1"/>
        <end position="292"/>
    </location>
</feature>
<dbReference type="FunFam" id="3.20.20.30:FF:000002">
    <property type="entry name" value="LLM class flavin-dependent oxidoreductase"/>
    <property type="match status" value="1"/>
</dbReference>
<dbReference type="InterPro" id="IPR011251">
    <property type="entry name" value="Luciferase-like_dom"/>
</dbReference>
<dbReference type="RefSeq" id="WP_110034346.1">
    <property type="nucleotide sequence ID" value="NZ_QGTR01000008.1"/>
</dbReference>
<dbReference type="PANTHER" id="PTHR30137:SF6">
    <property type="entry name" value="LUCIFERASE-LIKE MONOOXYGENASE"/>
    <property type="match status" value="1"/>
</dbReference>
<dbReference type="Pfam" id="PF00296">
    <property type="entry name" value="Bac_luciferase"/>
    <property type="match status" value="1"/>
</dbReference>
<evidence type="ECO:0000256" key="1">
    <source>
        <dbReference type="ARBA" id="ARBA00007789"/>
    </source>
</evidence>
<keyword evidence="5" id="KW-1185">Reference proteome</keyword>
<dbReference type="InterPro" id="IPR036661">
    <property type="entry name" value="Luciferase-like_sf"/>
</dbReference>
<dbReference type="SUPFAM" id="SSF51679">
    <property type="entry name" value="Bacterial luciferase-like"/>
    <property type="match status" value="1"/>
</dbReference>
<reference evidence="4 5" key="1">
    <citation type="submission" date="2018-05" db="EMBL/GenBank/DDBJ databases">
        <title>Genomic Encyclopedia of Type Strains, Phase IV (KMG-IV): sequencing the most valuable type-strain genomes for metagenomic binning, comparative biology and taxonomic classification.</title>
        <authorList>
            <person name="Goeker M."/>
        </authorList>
    </citation>
    <scope>NUCLEOTIDE SEQUENCE [LARGE SCALE GENOMIC DNA]</scope>
    <source>
        <strain evidence="4 5">DSM 16791</strain>
    </source>
</reference>
<proteinExistence type="predicted"/>
<evidence type="ECO:0000313" key="4">
    <source>
        <dbReference type="EMBL" id="PWV95740.1"/>
    </source>
</evidence>
<dbReference type="Gene3D" id="3.20.20.30">
    <property type="entry name" value="Luciferase-like domain"/>
    <property type="match status" value="1"/>
</dbReference>
<dbReference type="AlphaFoldDB" id="A0A317PEX2"/>
<dbReference type="InterPro" id="IPR019949">
    <property type="entry name" value="CmoO-like"/>
</dbReference>
<dbReference type="Proteomes" id="UP000246352">
    <property type="component" value="Unassembled WGS sequence"/>
</dbReference>
<dbReference type="GO" id="GO:0016705">
    <property type="term" value="F:oxidoreductase activity, acting on paired donors, with incorporation or reduction of molecular oxygen"/>
    <property type="evidence" value="ECO:0007669"/>
    <property type="project" value="InterPro"/>
</dbReference>
<organism evidence="4 5">
    <name type="scientific">Hoeflea marina</name>
    <dbReference type="NCBI Taxonomy" id="274592"/>
    <lineage>
        <taxon>Bacteria</taxon>
        <taxon>Pseudomonadati</taxon>
        <taxon>Pseudomonadota</taxon>
        <taxon>Alphaproteobacteria</taxon>
        <taxon>Hyphomicrobiales</taxon>
        <taxon>Rhizobiaceae</taxon>
        <taxon>Hoeflea</taxon>
    </lineage>
</organism>
<sequence length="333" mass="35732">MRYSILDLAPVPEGTDAGGAIANSVDLARHAEEWGYFRYWLAEHHNMPGIASAATSVLIGHIASATRTIRVGAGGVMLPNHSPYVIAEQFGTLATIHPGRIDLGLGRAPGGDMAVARALRRGLQEADGFPQDVVELMGYLGDRQPGAAVRAHPGEGTKVPIWILGSSLYGAQLAAHLGLPYAFASHFAPAALEEASEIYRRYFKPSVHLDQPHFMLAVNVFAADTDAEGAYLRTTMQLAFARLRSGMPGKLPRPVDDIDAEIGPHMRAGVNEALRISAVGSPGTVRTQLAQLIDRYSPDELILTGQIHDHDARLRSFRIAADILADMTVSAHA</sequence>
<accession>A0A317PEX2</accession>
<evidence type="ECO:0000256" key="2">
    <source>
        <dbReference type="ARBA" id="ARBA00074555"/>
    </source>
</evidence>
<dbReference type="InterPro" id="IPR050766">
    <property type="entry name" value="Bact_Lucif_Oxidored"/>
</dbReference>
<dbReference type="OrthoDB" id="9780518at2"/>
<evidence type="ECO:0000313" key="5">
    <source>
        <dbReference type="Proteomes" id="UP000246352"/>
    </source>
</evidence>
<evidence type="ECO:0000259" key="3">
    <source>
        <dbReference type="Pfam" id="PF00296"/>
    </source>
</evidence>
<name>A0A317PEX2_9HYPH</name>
<gene>
    <name evidence="4" type="ORF">DFR52_1084</name>
</gene>
<dbReference type="EMBL" id="QGTR01000008">
    <property type="protein sequence ID" value="PWV95740.1"/>
    <property type="molecule type" value="Genomic_DNA"/>
</dbReference>
<dbReference type="PANTHER" id="PTHR30137">
    <property type="entry name" value="LUCIFERASE-LIKE MONOOXYGENASE"/>
    <property type="match status" value="1"/>
</dbReference>
<comment type="caution">
    <text evidence="4">The sequence shown here is derived from an EMBL/GenBank/DDBJ whole genome shotgun (WGS) entry which is preliminary data.</text>
</comment>
<comment type="similarity">
    <text evidence="1">To bacterial alkanal monooxygenase alpha and beta chains.</text>
</comment>
<protein>
    <recommendedName>
        <fullName evidence="2">Luciferase-like monooxygenase</fullName>
    </recommendedName>
</protein>
<dbReference type="NCBIfam" id="TIGR03558">
    <property type="entry name" value="oxido_grp_1"/>
    <property type="match status" value="1"/>
</dbReference>